<feature type="transmembrane region" description="Helical" evidence="1">
    <location>
        <begin position="45"/>
        <end position="66"/>
    </location>
</feature>
<evidence type="ECO:0000313" key="3">
    <source>
        <dbReference type="Proteomes" id="UP000807025"/>
    </source>
</evidence>
<name>A0A9P5ZW86_PLEER</name>
<proteinExistence type="predicted"/>
<keyword evidence="1" id="KW-0472">Membrane</keyword>
<feature type="transmembrane region" description="Helical" evidence="1">
    <location>
        <begin position="97"/>
        <end position="115"/>
    </location>
</feature>
<accession>A0A9P5ZW86</accession>
<dbReference type="Proteomes" id="UP000807025">
    <property type="component" value="Unassembled WGS sequence"/>
</dbReference>
<dbReference type="AlphaFoldDB" id="A0A9P5ZW86"/>
<keyword evidence="1" id="KW-1133">Transmembrane helix</keyword>
<organism evidence="2 3">
    <name type="scientific">Pleurotus eryngii</name>
    <name type="common">Boletus of the steppes</name>
    <dbReference type="NCBI Taxonomy" id="5323"/>
    <lineage>
        <taxon>Eukaryota</taxon>
        <taxon>Fungi</taxon>
        <taxon>Dikarya</taxon>
        <taxon>Basidiomycota</taxon>
        <taxon>Agaricomycotina</taxon>
        <taxon>Agaricomycetes</taxon>
        <taxon>Agaricomycetidae</taxon>
        <taxon>Agaricales</taxon>
        <taxon>Pleurotineae</taxon>
        <taxon>Pleurotaceae</taxon>
        <taxon>Pleurotus</taxon>
    </lineage>
</organism>
<sequence>MIIISGALLPTSAFSLPSCFVHTNGFGVQLMLSLRVYRLYNRAKWIIVFFAVAILARTAAELYIVMKVPPAVTQVSIPFSKISACQPTPGTASHLNLAPIPALIFDIPAFLLVLLQGVSHLKVQRNAGFRGATLIRLRLVRDSIQYFLMYPYLTQPSGTTLSDGYPTVLWWYTLGRS</sequence>
<dbReference type="OrthoDB" id="3349377at2759"/>
<comment type="caution">
    <text evidence="2">The sequence shown here is derived from an EMBL/GenBank/DDBJ whole genome shotgun (WGS) entry which is preliminary data.</text>
</comment>
<dbReference type="EMBL" id="MU154566">
    <property type="protein sequence ID" value="KAF9495020.1"/>
    <property type="molecule type" value="Genomic_DNA"/>
</dbReference>
<evidence type="ECO:0000313" key="2">
    <source>
        <dbReference type="EMBL" id="KAF9495020.1"/>
    </source>
</evidence>
<protein>
    <submittedName>
        <fullName evidence="2">Uncharacterized protein</fullName>
    </submittedName>
</protein>
<evidence type="ECO:0000256" key="1">
    <source>
        <dbReference type="SAM" id="Phobius"/>
    </source>
</evidence>
<reference evidence="2" key="1">
    <citation type="submission" date="2020-11" db="EMBL/GenBank/DDBJ databases">
        <authorList>
            <consortium name="DOE Joint Genome Institute"/>
            <person name="Ahrendt S."/>
            <person name="Riley R."/>
            <person name="Andreopoulos W."/>
            <person name="Labutti K."/>
            <person name="Pangilinan J."/>
            <person name="Ruiz-Duenas F.J."/>
            <person name="Barrasa J.M."/>
            <person name="Sanchez-Garcia M."/>
            <person name="Camarero S."/>
            <person name="Miyauchi S."/>
            <person name="Serrano A."/>
            <person name="Linde D."/>
            <person name="Babiker R."/>
            <person name="Drula E."/>
            <person name="Ayuso-Fernandez I."/>
            <person name="Pacheco R."/>
            <person name="Padilla G."/>
            <person name="Ferreira P."/>
            <person name="Barriuso J."/>
            <person name="Kellner H."/>
            <person name="Castanera R."/>
            <person name="Alfaro M."/>
            <person name="Ramirez L."/>
            <person name="Pisabarro A.G."/>
            <person name="Kuo A."/>
            <person name="Tritt A."/>
            <person name="Lipzen A."/>
            <person name="He G."/>
            <person name="Yan M."/>
            <person name="Ng V."/>
            <person name="Cullen D."/>
            <person name="Martin F."/>
            <person name="Rosso M.-N."/>
            <person name="Henrissat B."/>
            <person name="Hibbett D."/>
            <person name="Martinez A.T."/>
            <person name="Grigoriev I.V."/>
        </authorList>
    </citation>
    <scope>NUCLEOTIDE SEQUENCE</scope>
    <source>
        <strain evidence="2">ATCC 90797</strain>
    </source>
</reference>
<gene>
    <name evidence="2" type="ORF">BDN71DRAFT_1448150</name>
</gene>
<keyword evidence="1" id="KW-0812">Transmembrane</keyword>
<keyword evidence="3" id="KW-1185">Reference proteome</keyword>